<gene>
    <name evidence="1" type="ORF">L1987_43881</name>
</gene>
<evidence type="ECO:0000313" key="2">
    <source>
        <dbReference type="Proteomes" id="UP001056120"/>
    </source>
</evidence>
<reference evidence="2" key="1">
    <citation type="journal article" date="2022" name="Mol. Ecol. Resour.">
        <title>The genomes of chicory, endive, great burdock and yacon provide insights into Asteraceae palaeo-polyploidization history and plant inulin production.</title>
        <authorList>
            <person name="Fan W."/>
            <person name="Wang S."/>
            <person name="Wang H."/>
            <person name="Wang A."/>
            <person name="Jiang F."/>
            <person name="Liu H."/>
            <person name="Zhao H."/>
            <person name="Xu D."/>
            <person name="Zhang Y."/>
        </authorList>
    </citation>
    <scope>NUCLEOTIDE SEQUENCE [LARGE SCALE GENOMIC DNA]</scope>
    <source>
        <strain evidence="2">cv. Yunnan</strain>
    </source>
</reference>
<reference evidence="1 2" key="2">
    <citation type="journal article" date="2022" name="Mol. Ecol. Resour.">
        <title>The genomes of chicory, endive, great burdock and yacon provide insights into Asteraceae paleo-polyploidization history and plant inulin production.</title>
        <authorList>
            <person name="Fan W."/>
            <person name="Wang S."/>
            <person name="Wang H."/>
            <person name="Wang A."/>
            <person name="Jiang F."/>
            <person name="Liu H."/>
            <person name="Zhao H."/>
            <person name="Xu D."/>
            <person name="Zhang Y."/>
        </authorList>
    </citation>
    <scope>NUCLEOTIDE SEQUENCE [LARGE SCALE GENOMIC DNA]</scope>
    <source>
        <strain evidence="2">cv. Yunnan</strain>
        <tissue evidence="1">Leaves</tissue>
    </source>
</reference>
<comment type="caution">
    <text evidence="1">The sequence shown here is derived from an EMBL/GenBank/DDBJ whole genome shotgun (WGS) entry which is preliminary data.</text>
</comment>
<evidence type="ECO:0000313" key="1">
    <source>
        <dbReference type="EMBL" id="KAI3784776.1"/>
    </source>
</evidence>
<protein>
    <submittedName>
        <fullName evidence="1">Uncharacterized protein</fullName>
    </submittedName>
</protein>
<sequence length="161" mass="17683">MGSNTVTAATPLAILELNNSRDSANLEPEKGDWTPPWGSARKEKVLADQPRRCWGFLLRSELVDWIALYLRVPTGAVLGGGNRTALWAADQLNGCLATEKELQEWSGEIGSDVSNRAAYYTGRARRASEGPVESCRSVGKWWPEGKKRYVACGMVNIAKET</sequence>
<name>A0ACB9GNJ8_9ASTR</name>
<keyword evidence="2" id="KW-1185">Reference proteome</keyword>
<proteinExistence type="predicted"/>
<dbReference type="EMBL" id="CM042031">
    <property type="protein sequence ID" value="KAI3784776.1"/>
    <property type="molecule type" value="Genomic_DNA"/>
</dbReference>
<dbReference type="Proteomes" id="UP001056120">
    <property type="component" value="Linkage Group LG14"/>
</dbReference>
<organism evidence="1 2">
    <name type="scientific">Smallanthus sonchifolius</name>
    <dbReference type="NCBI Taxonomy" id="185202"/>
    <lineage>
        <taxon>Eukaryota</taxon>
        <taxon>Viridiplantae</taxon>
        <taxon>Streptophyta</taxon>
        <taxon>Embryophyta</taxon>
        <taxon>Tracheophyta</taxon>
        <taxon>Spermatophyta</taxon>
        <taxon>Magnoliopsida</taxon>
        <taxon>eudicotyledons</taxon>
        <taxon>Gunneridae</taxon>
        <taxon>Pentapetalae</taxon>
        <taxon>asterids</taxon>
        <taxon>campanulids</taxon>
        <taxon>Asterales</taxon>
        <taxon>Asteraceae</taxon>
        <taxon>Asteroideae</taxon>
        <taxon>Heliantheae alliance</taxon>
        <taxon>Millerieae</taxon>
        <taxon>Smallanthus</taxon>
    </lineage>
</organism>
<accession>A0ACB9GNJ8</accession>